<proteinExistence type="predicted"/>
<dbReference type="EMBL" id="CP012333">
    <property type="protein sequence ID" value="AKU97078.1"/>
    <property type="molecule type" value="Genomic_DNA"/>
</dbReference>
<dbReference type="AlphaFoldDB" id="A0A0K1PU59"/>
<keyword evidence="2" id="KW-1185">Reference proteome</keyword>
<protein>
    <submittedName>
        <fullName evidence="1">Uncharacterized protein</fullName>
    </submittedName>
</protein>
<sequence length="37" mass="4070">MSYVRRSSFRCESGHDSTLVARIDKMNGLSSICAPPP</sequence>
<accession>A0A0K1PU59</accession>
<evidence type="ECO:0000313" key="1">
    <source>
        <dbReference type="EMBL" id="AKU97078.1"/>
    </source>
</evidence>
<dbReference type="KEGG" id="llu:AKJ09_03742"/>
<organism evidence="1 2">
    <name type="scientific">Labilithrix luteola</name>
    <dbReference type="NCBI Taxonomy" id="1391654"/>
    <lineage>
        <taxon>Bacteria</taxon>
        <taxon>Pseudomonadati</taxon>
        <taxon>Myxococcota</taxon>
        <taxon>Polyangia</taxon>
        <taxon>Polyangiales</taxon>
        <taxon>Labilitrichaceae</taxon>
        <taxon>Labilithrix</taxon>
    </lineage>
</organism>
<evidence type="ECO:0000313" key="2">
    <source>
        <dbReference type="Proteomes" id="UP000064967"/>
    </source>
</evidence>
<reference evidence="1 2" key="1">
    <citation type="submission" date="2015-08" db="EMBL/GenBank/DDBJ databases">
        <authorList>
            <person name="Babu N.S."/>
            <person name="Beckwith C.J."/>
            <person name="Beseler K.G."/>
            <person name="Brison A."/>
            <person name="Carone J.V."/>
            <person name="Caskin T.P."/>
            <person name="Diamond M."/>
            <person name="Durham M.E."/>
            <person name="Foxe J.M."/>
            <person name="Go M."/>
            <person name="Henderson B.A."/>
            <person name="Jones I.B."/>
            <person name="McGettigan J.A."/>
            <person name="Micheletti S.J."/>
            <person name="Nasrallah M.E."/>
            <person name="Ortiz D."/>
            <person name="Piller C.R."/>
            <person name="Privatt S.R."/>
            <person name="Schneider S.L."/>
            <person name="Sharp S."/>
            <person name="Smith T.C."/>
            <person name="Stanton J.D."/>
            <person name="Ullery H.E."/>
            <person name="Wilson R.J."/>
            <person name="Serrano M.G."/>
            <person name="Buck G."/>
            <person name="Lee V."/>
            <person name="Wang Y."/>
            <person name="Carvalho R."/>
            <person name="Voegtly L."/>
            <person name="Shi R."/>
            <person name="Duckworth R."/>
            <person name="Johnson A."/>
            <person name="Loviza R."/>
            <person name="Walstead R."/>
            <person name="Shah Z."/>
            <person name="Kiflezghi M."/>
            <person name="Wade K."/>
            <person name="Ball S.L."/>
            <person name="Bradley K.W."/>
            <person name="Asai D.J."/>
            <person name="Bowman C.A."/>
            <person name="Russell D.A."/>
            <person name="Pope W.H."/>
            <person name="Jacobs-Sera D."/>
            <person name="Hendrix R.W."/>
            <person name="Hatfull G.F."/>
        </authorList>
    </citation>
    <scope>NUCLEOTIDE SEQUENCE [LARGE SCALE GENOMIC DNA]</scope>
    <source>
        <strain evidence="1 2">DSM 27648</strain>
    </source>
</reference>
<gene>
    <name evidence="1" type="ORF">AKJ09_03742</name>
</gene>
<name>A0A0K1PU59_9BACT</name>
<dbReference type="STRING" id="1391654.AKJ09_03742"/>
<dbReference type="Proteomes" id="UP000064967">
    <property type="component" value="Chromosome"/>
</dbReference>